<comment type="caution">
    <text evidence="2">Lacks conserved residue(s) required for the propagation of feature annotation.</text>
</comment>
<dbReference type="InterPro" id="IPR035914">
    <property type="entry name" value="Sperma_CUB_dom_sf"/>
</dbReference>
<evidence type="ECO:0000313" key="7">
    <source>
        <dbReference type="Proteomes" id="UP001627154"/>
    </source>
</evidence>
<dbReference type="SMART" id="SM00042">
    <property type="entry name" value="CUB"/>
    <property type="match status" value="1"/>
</dbReference>
<feature type="region of interest" description="Disordered" evidence="3">
    <location>
        <begin position="357"/>
        <end position="385"/>
    </location>
</feature>
<dbReference type="InterPro" id="IPR000859">
    <property type="entry name" value="CUB_dom"/>
</dbReference>
<accession>A0ABD2X6I2</accession>
<dbReference type="EMBL" id="JBJJXI010000051">
    <property type="protein sequence ID" value="KAL3400535.1"/>
    <property type="molecule type" value="Genomic_DNA"/>
</dbReference>
<dbReference type="CDD" id="cd00041">
    <property type="entry name" value="CUB"/>
    <property type="match status" value="1"/>
</dbReference>
<dbReference type="PROSITE" id="PS01180">
    <property type="entry name" value="CUB"/>
    <property type="match status" value="1"/>
</dbReference>
<dbReference type="Proteomes" id="UP001627154">
    <property type="component" value="Unassembled WGS sequence"/>
</dbReference>
<organism evidence="6 7">
    <name type="scientific">Trichogramma kaykai</name>
    <dbReference type="NCBI Taxonomy" id="54128"/>
    <lineage>
        <taxon>Eukaryota</taxon>
        <taxon>Metazoa</taxon>
        <taxon>Ecdysozoa</taxon>
        <taxon>Arthropoda</taxon>
        <taxon>Hexapoda</taxon>
        <taxon>Insecta</taxon>
        <taxon>Pterygota</taxon>
        <taxon>Neoptera</taxon>
        <taxon>Endopterygota</taxon>
        <taxon>Hymenoptera</taxon>
        <taxon>Apocrita</taxon>
        <taxon>Proctotrupomorpha</taxon>
        <taxon>Chalcidoidea</taxon>
        <taxon>Trichogrammatidae</taxon>
        <taxon>Trichogramma</taxon>
    </lineage>
</organism>
<evidence type="ECO:0000256" key="1">
    <source>
        <dbReference type="ARBA" id="ARBA00023157"/>
    </source>
</evidence>
<evidence type="ECO:0000256" key="4">
    <source>
        <dbReference type="SAM" id="Phobius"/>
    </source>
</evidence>
<keyword evidence="4" id="KW-0812">Transmembrane</keyword>
<keyword evidence="4" id="KW-1133">Transmembrane helix</keyword>
<dbReference type="Pfam" id="PF00431">
    <property type="entry name" value="CUB"/>
    <property type="match status" value="1"/>
</dbReference>
<keyword evidence="4" id="KW-0472">Membrane</keyword>
<feature type="region of interest" description="Disordered" evidence="3">
    <location>
        <begin position="220"/>
        <end position="251"/>
    </location>
</feature>
<evidence type="ECO:0000256" key="3">
    <source>
        <dbReference type="SAM" id="MobiDB-lite"/>
    </source>
</evidence>
<keyword evidence="1" id="KW-1015">Disulfide bond</keyword>
<feature type="compositionally biased region" description="Polar residues" evidence="3">
    <location>
        <begin position="364"/>
        <end position="374"/>
    </location>
</feature>
<protein>
    <recommendedName>
        <fullName evidence="5">CUB domain-containing protein</fullName>
    </recommendedName>
</protein>
<comment type="caution">
    <text evidence="6">The sequence shown here is derived from an EMBL/GenBank/DDBJ whole genome shotgun (WGS) entry which is preliminary data.</text>
</comment>
<evidence type="ECO:0000259" key="5">
    <source>
        <dbReference type="PROSITE" id="PS01180"/>
    </source>
</evidence>
<proteinExistence type="predicted"/>
<evidence type="ECO:0000313" key="6">
    <source>
        <dbReference type="EMBL" id="KAL3400535.1"/>
    </source>
</evidence>
<gene>
    <name evidence="6" type="ORF">TKK_006379</name>
</gene>
<name>A0ABD2X6I2_9HYME</name>
<dbReference type="SUPFAM" id="SSF49854">
    <property type="entry name" value="Spermadhesin, CUB domain"/>
    <property type="match status" value="1"/>
</dbReference>
<reference evidence="6 7" key="1">
    <citation type="journal article" date="2024" name="bioRxiv">
        <title>A reference genome for Trichogramma kaykai: A tiny desert-dwelling parasitoid wasp with competing sex-ratio distorters.</title>
        <authorList>
            <person name="Culotta J."/>
            <person name="Lindsey A.R."/>
        </authorList>
    </citation>
    <scope>NUCLEOTIDE SEQUENCE [LARGE SCALE GENOMIC DNA]</scope>
    <source>
        <strain evidence="6 7">KSX58</strain>
    </source>
</reference>
<dbReference type="Gene3D" id="2.60.120.290">
    <property type="entry name" value="Spermadhesin, CUB domain"/>
    <property type="match status" value="1"/>
</dbReference>
<feature type="domain" description="CUB" evidence="5">
    <location>
        <begin position="22"/>
        <end position="131"/>
    </location>
</feature>
<evidence type="ECO:0000256" key="2">
    <source>
        <dbReference type="PROSITE-ProRule" id="PRU00059"/>
    </source>
</evidence>
<dbReference type="AlphaFoldDB" id="A0ABD2X6I2"/>
<feature type="compositionally biased region" description="Gly residues" evidence="3">
    <location>
        <begin position="376"/>
        <end position="385"/>
    </location>
</feature>
<keyword evidence="7" id="KW-1185">Reference proteome</keyword>
<feature type="transmembrane region" description="Helical" evidence="4">
    <location>
        <begin position="325"/>
        <end position="347"/>
    </location>
</feature>
<sequence length="385" mass="42004">MVSSKNDNLSCRFSESSIHKYCNSELKVPAGEGGFLQSPGYPSLLSRQNQLRLKLAQPGQRIVLTFRDFSIRDGSCSDVLRVHDSGNTLYESCGTKAGVEVVSDTNVVTINFRALSMLYPKRGFFYSTKVLLGCPDVRAPPGSRLSDVSLRTTFRCRAGALFPDSGQQARTIRCSPELGRWIEDVDELPACVALPRVYKLVGALSTRDNEFFAARGTKNIPKRDEVSPSSGLISRDSNEPPTSYRGSSRLAAEQSSIVSAASIGHASRDNNNDSSSGLNLLEQLTRDRIGSQDNNVAVDRTANFSIAEQTHRAMMKEESNTVLDVILPTILMGALFVVNAIIVYIIFRYRKRNSTKDTEELALQPTTTTTSAVQANGGGDSCCPV</sequence>